<dbReference type="PANTHER" id="PTHR23033:SF14">
    <property type="entry name" value="GLYCOPROTEIN-N-ACETYLGALACTOSAMINE 3-BETA-GALACTOSYLTRANSFERASE 1-RELATED"/>
    <property type="match status" value="1"/>
</dbReference>
<name>A0A914UYJ4_9BILA</name>
<feature type="domain" description="Fringe-like glycosyltransferase" evidence="13">
    <location>
        <begin position="232"/>
        <end position="439"/>
    </location>
</feature>
<keyword evidence="12" id="KW-0732">Signal</keyword>
<dbReference type="GO" id="GO:0000166">
    <property type="term" value="F:nucleotide binding"/>
    <property type="evidence" value="ECO:0007669"/>
    <property type="project" value="UniProtKB-KW"/>
</dbReference>
<keyword evidence="10" id="KW-1133">Transmembrane helix</keyword>
<evidence type="ECO:0000259" key="13">
    <source>
        <dbReference type="Pfam" id="PF02434"/>
    </source>
</evidence>
<keyword evidence="8" id="KW-0547">Nucleotide-binding</keyword>
<evidence type="ECO:0000256" key="6">
    <source>
        <dbReference type="ARBA" id="ARBA00022679"/>
    </source>
</evidence>
<dbReference type="Pfam" id="PF02434">
    <property type="entry name" value="Fringe"/>
    <property type="match status" value="2"/>
</dbReference>
<dbReference type="Proteomes" id="UP000887566">
    <property type="component" value="Unplaced"/>
</dbReference>
<dbReference type="WBParaSite" id="PSAMB.scaffold1365size32510.g12731.t1">
    <property type="protein sequence ID" value="PSAMB.scaffold1365size32510.g12731.t1"/>
    <property type="gene ID" value="PSAMB.scaffold1365size32510.g12731"/>
</dbReference>
<evidence type="ECO:0000313" key="14">
    <source>
        <dbReference type="Proteomes" id="UP000887566"/>
    </source>
</evidence>
<evidence type="ECO:0000256" key="1">
    <source>
        <dbReference type="ARBA" id="ARBA00004606"/>
    </source>
</evidence>
<evidence type="ECO:0000256" key="7">
    <source>
        <dbReference type="ARBA" id="ARBA00022692"/>
    </source>
</evidence>
<keyword evidence="11" id="KW-0472">Membrane</keyword>
<evidence type="ECO:0000256" key="9">
    <source>
        <dbReference type="ARBA" id="ARBA00022968"/>
    </source>
</evidence>
<dbReference type="InterPro" id="IPR026050">
    <property type="entry name" value="C1GALT1/C1GALT1_chp1"/>
</dbReference>
<evidence type="ECO:0000256" key="3">
    <source>
        <dbReference type="ARBA" id="ARBA00006462"/>
    </source>
</evidence>
<keyword evidence="9" id="KW-0735">Signal-anchor</keyword>
<reference evidence="15" key="1">
    <citation type="submission" date="2022-11" db="UniProtKB">
        <authorList>
            <consortium name="WormBaseParasite"/>
        </authorList>
    </citation>
    <scope>IDENTIFICATION</scope>
</reference>
<feature type="chain" id="PRO_5036836075" description="N-acetylgalactosaminide beta-1,3-galactosyltransferase" evidence="12">
    <location>
        <begin position="21"/>
        <end position="468"/>
    </location>
</feature>
<dbReference type="GO" id="GO:0016020">
    <property type="term" value="C:membrane"/>
    <property type="evidence" value="ECO:0007669"/>
    <property type="project" value="UniProtKB-SubCell"/>
</dbReference>
<dbReference type="Gene3D" id="3.90.550.50">
    <property type="match status" value="2"/>
</dbReference>
<dbReference type="GO" id="GO:0016263">
    <property type="term" value="F:glycoprotein-N-acetylgalactosamine 3-beta-galactosyltransferase activity"/>
    <property type="evidence" value="ECO:0007669"/>
    <property type="project" value="UniProtKB-EC"/>
</dbReference>
<dbReference type="InterPro" id="IPR003378">
    <property type="entry name" value="Fringe-like_glycosylTrfase"/>
</dbReference>
<keyword evidence="14" id="KW-1185">Reference proteome</keyword>
<accession>A0A914UYJ4</accession>
<keyword evidence="5" id="KW-0328">Glycosyltransferase</keyword>
<dbReference type="PANTHER" id="PTHR23033">
    <property type="entry name" value="BETA1,3-GALACTOSYLTRANSFERASE"/>
    <property type="match status" value="1"/>
</dbReference>
<feature type="domain" description="Fringe-like glycosyltransferase" evidence="13">
    <location>
        <begin position="60"/>
        <end position="170"/>
    </location>
</feature>
<feature type="signal peptide" evidence="12">
    <location>
        <begin position="1"/>
        <end position="20"/>
    </location>
</feature>
<organism evidence="14 15">
    <name type="scientific">Plectus sambesii</name>
    <dbReference type="NCBI Taxonomy" id="2011161"/>
    <lineage>
        <taxon>Eukaryota</taxon>
        <taxon>Metazoa</taxon>
        <taxon>Ecdysozoa</taxon>
        <taxon>Nematoda</taxon>
        <taxon>Chromadorea</taxon>
        <taxon>Plectida</taxon>
        <taxon>Plectina</taxon>
        <taxon>Plectoidea</taxon>
        <taxon>Plectidae</taxon>
        <taxon>Plectus</taxon>
    </lineage>
</organism>
<evidence type="ECO:0000256" key="4">
    <source>
        <dbReference type="ARBA" id="ARBA00012557"/>
    </source>
</evidence>
<keyword evidence="7" id="KW-0812">Transmembrane</keyword>
<evidence type="ECO:0000313" key="15">
    <source>
        <dbReference type="WBParaSite" id="PSAMB.scaffold1365size32510.g12731.t1"/>
    </source>
</evidence>
<dbReference type="EC" id="2.4.1.122" evidence="4"/>
<evidence type="ECO:0000256" key="5">
    <source>
        <dbReference type="ARBA" id="ARBA00022676"/>
    </source>
</evidence>
<evidence type="ECO:0000256" key="12">
    <source>
        <dbReference type="SAM" id="SignalP"/>
    </source>
</evidence>
<evidence type="ECO:0000256" key="10">
    <source>
        <dbReference type="ARBA" id="ARBA00022989"/>
    </source>
</evidence>
<protein>
    <recommendedName>
        <fullName evidence="4">N-acetylgalactosaminide beta-1,3-galactosyltransferase</fullName>
        <ecNumber evidence="4">2.4.1.122</ecNumber>
    </recommendedName>
</protein>
<evidence type="ECO:0000256" key="11">
    <source>
        <dbReference type="ARBA" id="ARBA00023136"/>
    </source>
</evidence>
<comment type="similarity">
    <text evidence="3">Belongs to the glycosyltransferase 31 family. Beta3-Gal-T subfamily.</text>
</comment>
<evidence type="ECO:0000256" key="8">
    <source>
        <dbReference type="ARBA" id="ARBA00022741"/>
    </source>
</evidence>
<comment type="subcellular location">
    <subcellularLocation>
        <location evidence="1">Membrane</location>
        <topology evidence="1">Single-pass type II membrane protein</topology>
    </subcellularLocation>
</comment>
<sequence length="468" mass="52993">MITPFFIFTSFAFVITFVDASNDDISVLILSQASDWDAQRANAAKDRLLSAAESLDSKLNVFLSHADFEESHGHWTVWTLIPRLVAQLKESPPKWLLVCEPDTEVDLKRLLEQLSKYDSSEKRFFGKALYDRSPTIIHHYYGAGENQERNFAYPDFAGGVVLSWEAVISLALALEARTRGDFAIDPKHELAILLKNAGISMENLGTFCTANVEDESCITKYLPSYISCGHEVSENDVYFAVKTFSGYHKDRIVVVKRTWSKSANHIEYFSDIEDHFVPTVNIGIENTERGHCGKTFAIFKRFLELEELQSLGLAWLAVVDDDTLLSVPRLFKLLSCYDSSKPLIVGERYGYGFTIEGQGGYDYPTGGSGMFFTRPAVQAIIDSCQCPSNDAPDDMIIGMCARRQEIPVLHSAAFHQARPDDYAEDYLNRLPPISFHKHTDVDPYKVYTDYLVERETEPEVHHHRHTEL</sequence>
<evidence type="ECO:0000256" key="2">
    <source>
        <dbReference type="ARBA" id="ARBA00004922"/>
    </source>
</evidence>
<dbReference type="AlphaFoldDB" id="A0A914UYJ4"/>
<keyword evidence="6" id="KW-0808">Transferase</keyword>
<comment type="pathway">
    <text evidence="2">Protein modification; protein glycosylation.</text>
</comment>
<dbReference type="FunFam" id="3.90.550.50:FF:000008">
    <property type="entry name" value="Beta-1,3-glucosyltransferase"/>
    <property type="match status" value="1"/>
</dbReference>
<proteinExistence type="inferred from homology"/>